<gene>
    <name evidence="1" type="ORF">O5404_01410</name>
</gene>
<dbReference type="RefSeq" id="WP_241677611.1">
    <property type="nucleotide sequence ID" value="NZ_CP044625.1"/>
</dbReference>
<dbReference type="AlphaFoldDB" id="A0AAX3JL83"/>
<dbReference type="Proteomes" id="UP001164513">
    <property type="component" value="Chromosome"/>
</dbReference>
<evidence type="ECO:0000313" key="1">
    <source>
        <dbReference type="EMBL" id="WAZ71692.1"/>
    </source>
</evidence>
<accession>A0AAX3JL83</accession>
<reference evidence="1" key="1">
    <citation type="submission" date="2022-12" db="EMBL/GenBank/DDBJ databases">
        <title>B. miyamotoi WGS.</title>
        <authorList>
            <person name="Gabriele M."/>
            <person name="Kuleshov K.V."/>
            <person name="Hepner S."/>
            <person name="Hoornstra D."/>
            <person name="Hovius J.W."/>
            <person name="Platonov A.E."/>
            <person name="Fingerle V."/>
            <person name="Strube C."/>
        </authorList>
    </citation>
    <scope>NUCLEOTIDE SEQUENCE</scope>
    <source>
        <strain evidence="1">ZStruIII14-9</strain>
    </source>
</reference>
<sequence>MSFKLKEQFYFHLEELVKFNSVTASYSKNKPFGEQIDLCLDKVLEIAQDISF</sequence>
<dbReference type="EMBL" id="CP114720">
    <property type="protein sequence ID" value="WAZ71692.1"/>
    <property type="molecule type" value="Genomic_DNA"/>
</dbReference>
<protein>
    <submittedName>
        <fullName evidence="1">Uncharacterized protein</fullName>
    </submittedName>
</protein>
<proteinExistence type="predicted"/>
<organism evidence="1 2">
    <name type="scientific">Borrelia miyamotoi</name>
    <dbReference type="NCBI Taxonomy" id="47466"/>
    <lineage>
        <taxon>Bacteria</taxon>
        <taxon>Pseudomonadati</taxon>
        <taxon>Spirochaetota</taxon>
        <taxon>Spirochaetia</taxon>
        <taxon>Spirochaetales</taxon>
        <taxon>Borreliaceae</taxon>
        <taxon>Borrelia</taxon>
    </lineage>
</organism>
<dbReference type="Gene3D" id="3.40.630.10">
    <property type="entry name" value="Zn peptidases"/>
    <property type="match status" value="1"/>
</dbReference>
<evidence type="ECO:0000313" key="2">
    <source>
        <dbReference type="Proteomes" id="UP001164513"/>
    </source>
</evidence>
<name>A0AAX3JL83_9SPIR</name>